<comment type="caution">
    <text evidence="1">The sequence shown here is derived from an EMBL/GenBank/DDBJ whole genome shotgun (WGS) entry which is preliminary data.</text>
</comment>
<protein>
    <submittedName>
        <fullName evidence="1">Uncharacterized protein</fullName>
    </submittedName>
</protein>
<name>A0A9K3EFE9_HELAN</name>
<sequence length="110" mass="13028">MGYISTKFHMLVTNNCSSNHHNNTKSSQSYQLTTKTEINYRFFETLSMQILKNIKKLIQQQSIILNKLIILGHFPRDQKPQLRIDRRQFLQIPVSHSTFKTLKHKTQVNK</sequence>
<evidence type="ECO:0000313" key="2">
    <source>
        <dbReference type="Proteomes" id="UP000215914"/>
    </source>
</evidence>
<dbReference type="Proteomes" id="UP000215914">
    <property type="component" value="Unassembled WGS sequence"/>
</dbReference>
<dbReference type="AlphaFoldDB" id="A0A9K3EFE9"/>
<organism evidence="1 2">
    <name type="scientific">Helianthus annuus</name>
    <name type="common">Common sunflower</name>
    <dbReference type="NCBI Taxonomy" id="4232"/>
    <lineage>
        <taxon>Eukaryota</taxon>
        <taxon>Viridiplantae</taxon>
        <taxon>Streptophyta</taxon>
        <taxon>Embryophyta</taxon>
        <taxon>Tracheophyta</taxon>
        <taxon>Spermatophyta</taxon>
        <taxon>Magnoliopsida</taxon>
        <taxon>eudicotyledons</taxon>
        <taxon>Gunneridae</taxon>
        <taxon>Pentapetalae</taxon>
        <taxon>asterids</taxon>
        <taxon>campanulids</taxon>
        <taxon>Asterales</taxon>
        <taxon>Asteraceae</taxon>
        <taxon>Asteroideae</taxon>
        <taxon>Heliantheae alliance</taxon>
        <taxon>Heliantheae</taxon>
        <taxon>Helianthus</taxon>
    </lineage>
</organism>
<reference evidence="1" key="2">
    <citation type="submission" date="2020-06" db="EMBL/GenBank/DDBJ databases">
        <title>Helianthus annuus Genome sequencing and assembly Release 2.</title>
        <authorList>
            <person name="Gouzy J."/>
            <person name="Langlade N."/>
            <person name="Munos S."/>
        </authorList>
    </citation>
    <scope>NUCLEOTIDE SEQUENCE</scope>
    <source>
        <tissue evidence="1">Leaves</tissue>
    </source>
</reference>
<proteinExistence type="predicted"/>
<dbReference type="EMBL" id="MNCJ02000328">
    <property type="protein sequence ID" value="KAF5771771.1"/>
    <property type="molecule type" value="Genomic_DNA"/>
</dbReference>
<accession>A0A9K3EFE9</accession>
<keyword evidence="2" id="KW-1185">Reference proteome</keyword>
<dbReference type="Gramene" id="mRNA:HanXRQr2_Chr13g0568781">
    <property type="protein sequence ID" value="CDS:HanXRQr2_Chr13g0568781.1"/>
    <property type="gene ID" value="HanXRQr2_Chr13g0568781"/>
</dbReference>
<gene>
    <name evidence="1" type="ORF">HanXRQr2_Chr13g0568781</name>
</gene>
<evidence type="ECO:0000313" key="1">
    <source>
        <dbReference type="EMBL" id="KAF5771771.1"/>
    </source>
</evidence>
<reference evidence="1" key="1">
    <citation type="journal article" date="2017" name="Nature">
        <title>The sunflower genome provides insights into oil metabolism, flowering and Asterid evolution.</title>
        <authorList>
            <person name="Badouin H."/>
            <person name="Gouzy J."/>
            <person name="Grassa C.J."/>
            <person name="Murat F."/>
            <person name="Staton S.E."/>
            <person name="Cottret L."/>
            <person name="Lelandais-Briere C."/>
            <person name="Owens G.L."/>
            <person name="Carrere S."/>
            <person name="Mayjonade B."/>
            <person name="Legrand L."/>
            <person name="Gill N."/>
            <person name="Kane N.C."/>
            <person name="Bowers J.E."/>
            <person name="Hubner S."/>
            <person name="Bellec A."/>
            <person name="Berard A."/>
            <person name="Berges H."/>
            <person name="Blanchet N."/>
            <person name="Boniface M.C."/>
            <person name="Brunel D."/>
            <person name="Catrice O."/>
            <person name="Chaidir N."/>
            <person name="Claudel C."/>
            <person name="Donnadieu C."/>
            <person name="Faraut T."/>
            <person name="Fievet G."/>
            <person name="Helmstetter N."/>
            <person name="King M."/>
            <person name="Knapp S.J."/>
            <person name="Lai Z."/>
            <person name="Le Paslier M.C."/>
            <person name="Lippi Y."/>
            <person name="Lorenzon L."/>
            <person name="Mandel J.R."/>
            <person name="Marage G."/>
            <person name="Marchand G."/>
            <person name="Marquand E."/>
            <person name="Bret-Mestries E."/>
            <person name="Morien E."/>
            <person name="Nambeesan S."/>
            <person name="Nguyen T."/>
            <person name="Pegot-Espagnet P."/>
            <person name="Pouilly N."/>
            <person name="Raftis F."/>
            <person name="Sallet E."/>
            <person name="Schiex T."/>
            <person name="Thomas J."/>
            <person name="Vandecasteele C."/>
            <person name="Vares D."/>
            <person name="Vear F."/>
            <person name="Vautrin S."/>
            <person name="Crespi M."/>
            <person name="Mangin B."/>
            <person name="Burke J.M."/>
            <person name="Salse J."/>
            <person name="Munos S."/>
            <person name="Vincourt P."/>
            <person name="Rieseberg L.H."/>
            <person name="Langlade N.B."/>
        </authorList>
    </citation>
    <scope>NUCLEOTIDE SEQUENCE</scope>
    <source>
        <tissue evidence="1">Leaves</tissue>
    </source>
</reference>